<name>A0A6N6RGW5_9FLAO</name>
<dbReference type="CDD" id="cd00293">
    <property type="entry name" value="USP-like"/>
    <property type="match status" value="2"/>
</dbReference>
<proteinExistence type="inferred from homology"/>
<dbReference type="AlphaFoldDB" id="A0A6N6RGW5"/>
<dbReference type="SUPFAM" id="SSF52402">
    <property type="entry name" value="Adenine nucleotide alpha hydrolases-like"/>
    <property type="match status" value="2"/>
</dbReference>
<feature type="domain" description="UspA" evidence="2">
    <location>
        <begin position="1"/>
        <end position="136"/>
    </location>
</feature>
<evidence type="ECO:0000259" key="2">
    <source>
        <dbReference type="Pfam" id="PF00582"/>
    </source>
</evidence>
<dbReference type="RefSeq" id="WP_151666808.1">
    <property type="nucleotide sequence ID" value="NZ_WBVO01000003.1"/>
</dbReference>
<reference evidence="3 4" key="1">
    <citation type="submission" date="2019-09" db="EMBL/GenBank/DDBJ databases">
        <title>Genomes of family Cryomorphaceae.</title>
        <authorList>
            <person name="Bowman J.P."/>
        </authorList>
    </citation>
    <scope>NUCLEOTIDE SEQUENCE [LARGE SCALE GENOMIC DNA]</scope>
    <source>
        <strain evidence="3 4">LMG 25704</strain>
    </source>
</reference>
<organism evidence="3 4">
    <name type="scientific">Phaeocystidibacter luteus</name>
    <dbReference type="NCBI Taxonomy" id="911197"/>
    <lineage>
        <taxon>Bacteria</taxon>
        <taxon>Pseudomonadati</taxon>
        <taxon>Bacteroidota</taxon>
        <taxon>Flavobacteriia</taxon>
        <taxon>Flavobacteriales</taxon>
        <taxon>Phaeocystidibacteraceae</taxon>
        <taxon>Phaeocystidibacter</taxon>
    </lineage>
</organism>
<dbReference type="OrthoDB" id="9788959at2"/>
<dbReference type="EMBL" id="WBVO01000003">
    <property type="protein sequence ID" value="KAB2813606.1"/>
    <property type="molecule type" value="Genomic_DNA"/>
</dbReference>
<evidence type="ECO:0000256" key="1">
    <source>
        <dbReference type="ARBA" id="ARBA00008791"/>
    </source>
</evidence>
<dbReference type="InterPro" id="IPR014729">
    <property type="entry name" value="Rossmann-like_a/b/a_fold"/>
</dbReference>
<dbReference type="InterPro" id="IPR006016">
    <property type="entry name" value="UspA"/>
</dbReference>
<dbReference type="PANTHER" id="PTHR46268:SF6">
    <property type="entry name" value="UNIVERSAL STRESS PROTEIN UP12"/>
    <property type="match status" value="1"/>
</dbReference>
<accession>A0A6N6RGW5</accession>
<comment type="caution">
    <text evidence="3">The sequence shown here is derived from an EMBL/GenBank/DDBJ whole genome shotgun (WGS) entry which is preliminary data.</text>
</comment>
<dbReference type="Proteomes" id="UP000468650">
    <property type="component" value="Unassembled WGS sequence"/>
</dbReference>
<evidence type="ECO:0000313" key="3">
    <source>
        <dbReference type="EMBL" id="KAB2813606.1"/>
    </source>
</evidence>
<dbReference type="PANTHER" id="PTHR46268">
    <property type="entry name" value="STRESS RESPONSE PROTEIN NHAX"/>
    <property type="match status" value="1"/>
</dbReference>
<dbReference type="PRINTS" id="PR01438">
    <property type="entry name" value="UNVRSLSTRESS"/>
</dbReference>
<gene>
    <name evidence="3" type="ORF">F8C67_05445</name>
</gene>
<sequence>MKRIIFPTDFSESADKALEFAMDIAKKGDMEILLLNAYDLPYAQNVMSTSLIDIMRENSENGLKQLVAKLEAKGVNAKHKSMMGNPIRVVKEITRKDPESIVVMGTKGASGIEEVLIGSNAASVLQSTNVPVLAIPADANFEMIEKIVYCTDFRSQKNDRALRRLASLAKLFQAEVLILHIQQEGQADLATGQRHKFDHHLSEVKHSFHILKEANVEEAILNFTKEKEADMLALLTRKYGIIRGLFHSSLTNKVAFHSKVPLLALHESE</sequence>
<protein>
    <submittedName>
        <fullName evidence="3">Universal stress protein</fullName>
    </submittedName>
</protein>
<keyword evidence="4" id="KW-1185">Reference proteome</keyword>
<dbReference type="Gene3D" id="3.40.50.620">
    <property type="entry name" value="HUPs"/>
    <property type="match status" value="2"/>
</dbReference>
<comment type="similarity">
    <text evidence="1">Belongs to the universal stress protein A family.</text>
</comment>
<dbReference type="InterPro" id="IPR006015">
    <property type="entry name" value="Universal_stress_UspA"/>
</dbReference>
<dbReference type="Pfam" id="PF00582">
    <property type="entry name" value="Usp"/>
    <property type="match status" value="2"/>
</dbReference>
<feature type="domain" description="UspA" evidence="2">
    <location>
        <begin position="143"/>
        <end position="265"/>
    </location>
</feature>
<evidence type="ECO:0000313" key="4">
    <source>
        <dbReference type="Proteomes" id="UP000468650"/>
    </source>
</evidence>